<dbReference type="GO" id="GO:0005737">
    <property type="term" value="C:cytoplasm"/>
    <property type="evidence" value="ECO:0007669"/>
    <property type="project" value="TreeGrafter"/>
</dbReference>
<dbReference type="InterPro" id="IPR007835">
    <property type="entry name" value="MOFRL"/>
</dbReference>
<gene>
    <name evidence="4" type="ORF">PPSIR1_00375</name>
</gene>
<evidence type="ECO:0000256" key="1">
    <source>
        <dbReference type="SAM" id="MobiDB-lite"/>
    </source>
</evidence>
<dbReference type="SUPFAM" id="SSF82544">
    <property type="entry name" value="GckA/TtuD-like"/>
    <property type="match status" value="1"/>
</dbReference>
<keyword evidence="4" id="KW-0418">Kinase</keyword>
<dbReference type="RefSeq" id="WP_006975761.1">
    <property type="nucleotide sequence ID" value="NZ_ABCS01000104.1"/>
</dbReference>
<comment type="caution">
    <text evidence="4">The sequence shown here is derived from an EMBL/GenBank/DDBJ whole genome shotgun (WGS) entry which is preliminary data.</text>
</comment>
<dbReference type="eggNOG" id="COG2379">
    <property type="taxonomic scope" value="Bacteria"/>
</dbReference>
<dbReference type="GO" id="GO:0008887">
    <property type="term" value="F:glycerate kinase activity"/>
    <property type="evidence" value="ECO:0007669"/>
    <property type="project" value="InterPro"/>
</dbReference>
<sequence>MSAASPSPDSSLAPWSERLLAANPGLARHPRAELLAAVAGAALEAVDPQTCVRRHVHLLRKPKGASVVVGEFVFDLADDPAQPGPAEHGRVWIFGAGKASERTAAALVERLGGAEAGRVAGGLVIAKHRDPELADAPERLRPVEVVLGDHPLPGPKSAAACARLRELARQVQPRDLVLCPISGGSSALLSDPVLPAEEWSAMVAHFLSRDVPIHPINWLRRRCDALKAGGLARLFAPAAVVSLIISDVIGDELALIGSGPTIYPDKREPELDTIRRDLGDALSEFLRDHPTTRAFLDDPPPLPEPPRDESGAAQQVHHVLLARNGDAREAACATARSHGLDAVVLLPALSGPAADEGRRLGQLLVDMPEDLPVRSPACIVTGGETTVNLELGASGAGGRNQELALAAAAPLATLRAGRDRPRERAVLLTLATDGEDGPTDAAGALVDPSTEARAQADGLDPEQALRAHDSHTLLARLEDTLRTGPTGTNVCDLALLFRFD</sequence>
<organism evidence="4 5">
    <name type="scientific">Plesiocystis pacifica SIR-1</name>
    <dbReference type="NCBI Taxonomy" id="391625"/>
    <lineage>
        <taxon>Bacteria</taxon>
        <taxon>Pseudomonadati</taxon>
        <taxon>Myxococcota</taxon>
        <taxon>Polyangia</taxon>
        <taxon>Nannocystales</taxon>
        <taxon>Nannocystaceae</taxon>
        <taxon>Plesiocystis</taxon>
    </lineage>
</organism>
<dbReference type="PANTHER" id="PTHR12227">
    <property type="entry name" value="GLYCERATE KINASE"/>
    <property type="match status" value="1"/>
</dbReference>
<dbReference type="InterPro" id="IPR038614">
    <property type="entry name" value="GK_N_sf"/>
</dbReference>
<dbReference type="AlphaFoldDB" id="A6GGC1"/>
<proteinExistence type="predicted"/>
<dbReference type="PANTHER" id="PTHR12227:SF0">
    <property type="entry name" value="GLYCERATE KINASE"/>
    <property type="match status" value="1"/>
</dbReference>
<dbReference type="Pfam" id="PF13660">
    <property type="entry name" value="DUF4147"/>
    <property type="match status" value="1"/>
</dbReference>
<dbReference type="Gene3D" id="3.40.1480.10">
    <property type="entry name" value="MOFRL domain"/>
    <property type="match status" value="1"/>
</dbReference>
<evidence type="ECO:0000259" key="2">
    <source>
        <dbReference type="Pfam" id="PF05161"/>
    </source>
</evidence>
<dbReference type="Gene3D" id="3.40.50.10180">
    <property type="entry name" value="Glycerate kinase, MOFRL-like N-terminal domain"/>
    <property type="match status" value="1"/>
</dbReference>
<dbReference type="InterPro" id="IPR025286">
    <property type="entry name" value="MOFRL_assoc_dom"/>
</dbReference>
<keyword evidence="4" id="KW-0808">Transferase</keyword>
<keyword evidence="4" id="KW-0670">Pyruvate</keyword>
<feature type="region of interest" description="Disordered" evidence="1">
    <location>
        <begin position="292"/>
        <end position="313"/>
    </location>
</feature>
<feature type="domain" description="MOFRL-associated" evidence="3">
    <location>
        <begin position="36"/>
        <end position="267"/>
    </location>
</feature>
<dbReference type="Proteomes" id="UP000005801">
    <property type="component" value="Unassembled WGS sequence"/>
</dbReference>
<name>A6GGC1_9BACT</name>
<accession>A6GGC1</accession>
<dbReference type="EMBL" id="ABCS01000104">
    <property type="protein sequence ID" value="EDM75095.1"/>
    <property type="molecule type" value="Genomic_DNA"/>
</dbReference>
<dbReference type="InterPro" id="IPR039760">
    <property type="entry name" value="MOFRL_protein"/>
</dbReference>
<feature type="domain" description="MOFRL" evidence="2">
    <location>
        <begin position="377"/>
        <end position="492"/>
    </location>
</feature>
<protein>
    <submittedName>
        <fullName evidence="4">Probable hydroxypyruvate reductase probable glycerate kinase</fullName>
    </submittedName>
</protein>
<evidence type="ECO:0000259" key="3">
    <source>
        <dbReference type="Pfam" id="PF13660"/>
    </source>
</evidence>
<evidence type="ECO:0000313" key="5">
    <source>
        <dbReference type="Proteomes" id="UP000005801"/>
    </source>
</evidence>
<evidence type="ECO:0000313" key="4">
    <source>
        <dbReference type="EMBL" id="EDM75095.1"/>
    </source>
</evidence>
<reference evidence="4 5" key="1">
    <citation type="submission" date="2007-06" db="EMBL/GenBank/DDBJ databases">
        <authorList>
            <person name="Shimkets L."/>
            <person name="Ferriera S."/>
            <person name="Johnson J."/>
            <person name="Kravitz S."/>
            <person name="Beeson K."/>
            <person name="Sutton G."/>
            <person name="Rogers Y.-H."/>
            <person name="Friedman R."/>
            <person name="Frazier M."/>
            <person name="Venter J.C."/>
        </authorList>
    </citation>
    <scope>NUCLEOTIDE SEQUENCE [LARGE SCALE GENOMIC DNA]</scope>
    <source>
        <strain evidence="4 5">SIR-1</strain>
    </source>
</reference>
<dbReference type="STRING" id="391625.PPSIR1_00375"/>
<dbReference type="Pfam" id="PF05161">
    <property type="entry name" value="MOFRL"/>
    <property type="match status" value="1"/>
</dbReference>
<dbReference type="InterPro" id="IPR037035">
    <property type="entry name" value="GK-like_C_sf"/>
</dbReference>
<keyword evidence="5" id="KW-1185">Reference proteome</keyword>